<protein>
    <submittedName>
        <fullName evidence="1">Uncharacterized protein</fullName>
    </submittedName>
</protein>
<dbReference type="Proteomes" id="UP000275078">
    <property type="component" value="Unassembled WGS sequence"/>
</dbReference>
<proteinExistence type="predicted"/>
<organism evidence="1 2">
    <name type="scientific">Ascobolus immersus RN42</name>
    <dbReference type="NCBI Taxonomy" id="1160509"/>
    <lineage>
        <taxon>Eukaryota</taxon>
        <taxon>Fungi</taxon>
        <taxon>Dikarya</taxon>
        <taxon>Ascomycota</taxon>
        <taxon>Pezizomycotina</taxon>
        <taxon>Pezizomycetes</taxon>
        <taxon>Pezizales</taxon>
        <taxon>Ascobolaceae</taxon>
        <taxon>Ascobolus</taxon>
    </lineage>
</organism>
<reference evidence="1 2" key="1">
    <citation type="journal article" date="2018" name="Nat. Ecol. Evol.">
        <title>Pezizomycetes genomes reveal the molecular basis of ectomycorrhizal truffle lifestyle.</title>
        <authorList>
            <person name="Murat C."/>
            <person name="Payen T."/>
            <person name="Noel B."/>
            <person name="Kuo A."/>
            <person name="Morin E."/>
            <person name="Chen J."/>
            <person name="Kohler A."/>
            <person name="Krizsan K."/>
            <person name="Balestrini R."/>
            <person name="Da Silva C."/>
            <person name="Montanini B."/>
            <person name="Hainaut M."/>
            <person name="Levati E."/>
            <person name="Barry K.W."/>
            <person name="Belfiori B."/>
            <person name="Cichocki N."/>
            <person name="Clum A."/>
            <person name="Dockter R.B."/>
            <person name="Fauchery L."/>
            <person name="Guy J."/>
            <person name="Iotti M."/>
            <person name="Le Tacon F."/>
            <person name="Lindquist E.A."/>
            <person name="Lipzen A."/>
            <person name="Malagnac F."/>
            <person name="Mello A."/>
            <person name="Molinier V."/>
            <person name="Miyauchi S."/>
            <person name="Poulain J."/>
            <person name="Riccioni C."/>
            <person name="Rubini A."/>
            <person name="Sitrit Y."/>
            <person name="Splivallo R."/>
            <person name="Traeger S."/>
            <person name="Wang M."/>
            <person name="Zifcakova L."/>
            <person name="Wipf D."/>
            <person name="Zambonelli A."/>
            <person name="Paolocci F."/>
            <person name="Nowrousian M."/>
            <person name="Ottonello S."/>
            <person name="Baldrian P."/>
            <person name="Spatafora J.W."/>
            <person name="Henrissat B."/>
            <person name="Nagy L.G."/>
            <person name="Aury J.M."/>
            <person name="Wincker P."/>
            <person name="Grigoriev I.V."/>
            <person name="Bonfante P."/>
            <person name="Martin F.M."/>
        </authorList>
    </citation>
    <scope>NUCLEOTIDE SEQUENCE [LARGE SCALE GENOMIC DNA]</scope>
    <source>
        <strain evidence="1 2">RN42</strain>
    </source>
</reference>
<accession>A0A3N4HVJ1</accession>
<evidence type="ECO:0000313" key="2">
    <source>
        <dbReference type="Proteomes" id="UP000275078"/>
    </source>
</evidence>
<dbReference type="EMBL" id="ML119813">
    <property type="protein sequence ID" value="RPA73674.1"/>
    <property type="molecule type" value="Genomic_DNA"/>
</dbReference>
<sequence>MVRNWKSGRKVRVIEVPYEIRTRIERLKMKRNQLRQRIDLLNERQTAVIEAYTAELSLEGETFPHAYTPLKMPPWTPQVTPANIEHCERELVALEGQFERWRTRRIYFKMMMEATTGKYIEQQYWDVYYFAKKEGWYKGKEPETVKDVIRIVDEVNHERRLKR</sequence>
<dbReference type="AlphaFoldDB" id="A0A3N4HVJ1"/>
<keyword evidence="2" id="KW-1185">Reference proteome</keyword>
<evidence type="ECO:0000313" key="1">
    <source>
        <dbReference type="EMBL" id="RPA73674.1"/>
    </source>
</evidence>
<name>A0A3N4HVJ1_ASCIM</name>
<gene>
    <name evidence="1" type="ORF">BJ508DRAFT_333807</name>
</gene>